<dbReference type="STRING" id="865937.Gilli_2456"/>
<feature type="coiled-coil region" evidence="1">
    <location>
        <begin position="88"/>
        <end position="122"/>
    </location>
</feature>
<gene>
    <name evidence="3" type="ORF">Gilli_2456</name>
</gene>
<evidence type="ECO:0000256" key="1">
    <source>
        <dbReference type="SAM" id="Coils"/>
    </source>
</evidence>
<dbReference type="HOGENOM" id="CLU_128773_0_0_10"/>
<evidence type="ECO:0000259" key="2">
    <source>
        <dbReference type="Pfam" id="PF14129"/>
    </source>
</evidence>
<evidence type="ECO:0000313" key="4">
    <source>
        <dbReference type="Proteomes" id="UP000003844"/>
    </source>
</evidence>
<feature type="domain" description="DUF4296" evidence="2">
    <location>
        <begin position="25"/>
        <end position="105"/>
    </location>
</feature>
<sequence>MKPYRIFIFALFLVSCQNVEKVKEPENLISEAKMTEVLTDLSLLNSAKNFNKRILEETGLKPDEYLYEKHGIDSLQLAQSNEYYAKNYDKLESIYQRVKVKLEKMQVDLEKIQKEETRIKDSIKLADSISRNKYDSLSVRPIFKKPFIDSLVSESLPVWQN</sequence>
<dbReference type="InterPro" id="IPR025381">
    <property type="entry name" value="DUF4296"/>
</dbReference>
<dbReference type="OrthoDB" id="1525222at2"/>
<organism evidence="3 4">
    <name type="scientific">Gillisia limnaea (strain DSM 15749 / LMG 21470 / R-8282)</name>
    <dbReference type="NCBI Taxonomy" id="865937"/>
    <lineage>
        <taxon>Bacteria</taxon>
        <taxon>Pseudomonadati</taxon>
        <taxon>Bacteroidota</taxon>
        <taxon>Flavobacteriia</taxon>
        <taxon>Flavobacteriales</taxon>
        <taxon>Flavobacteriaceae</taxon>
        <taxon>Gillisia</taxon>
    </lineage>
</organism>
<dbReference type="Pfam" id="PF14129">
    <property type="entry name" value="DUF4296"/>
    <property type="match status" value="1"/>
</dbReference>
<reference evidence="4" key="1">
    <citation type="journal article" date="2012" name="Stand. Genomic Sci.">
        <title>Genome sequence of the Antarctic rhodopsins-containing flavobacterium Gillisia limnaea type strain (R-8282(T)).</title>
        <authorList>
            <person name="Riedel T."/>
            <person name="Held B."/>
            <person name="Nolan M."/>
            <person name="Lucas S."/>
            <person name="Lapidus A."/>
            <person name="Tice H."/>
            <person name="Del Rio T.G."/>
            <person name="Cheng J.F."/>
            <person name="Han C."/>
            <person name="Tapia R."/>
            <person name="Goodwin L.A."/>
            <person name="Pitluck S."/>
            <person name="Liolios K."/>
            <person name="Mavromatis K."/>
            <person name="Pagani I."/>
            <person name="Ivanova N."/>
            <person name="Mikhailova N."/>
            <person name="Pati A."/>
            <person name="Chen A."/>
            <person name="Palaniappan K."/>
            <person name="Land M."/>
            <person name="Rohde M."/>
            <person name="Tindall B.J."/>
            <person name="Detter J.C."/>
            <person name="Goker M."/>
            <person name="Bristow J."/>
            <person name="Eisen J.A."/>
            <person name="Markowitz V."/>
            <person name="Hugenholtz P."/>
            <person name="Kyrpides N.C."/>
            <person name="Klenk H.P."/>
            <person name="Woyke T."/>
        </authorList>
    </citation>
    <scope>NUCLEOTIDE SEQUENCE [LARGE SCALE GENOMIC DNA]</scope>
    <source>
        <strain evidence="4">DSM 15749 / LMG 21470 / R-8282</strain>
    </source>
</reference>
<proteinExistence type="predicted"/>
<dbReference type="Proteomes" id="UP000003844">
    <property type="component" value="Unassembled WGS sequence"/>
</dbReference>
<keyword evidence="4" id="KW-1185">Reference proteome</keyword>
<accession>H2BX92</accession>
<evidence type="ECO:0000313" key="3">
    <source>
        <dbReference type="EMBL" id="EHQ03082.1"/>
    </source>
</evidence>
<protein>
    <recommendedName>
        <fullName evidence="2">DUF4296 domain-containing protein</fullName>
    </recommendedName>
</protein>
<dbReference type="AlphaFoldDB" id="H2BX92"/>
<name>H2BX92_GILLR</name>
<dbReference type="EMBL" id="JH594606">
    <property type="protein sequence ID" value="EHQ03082.1"/>
    <property type="molecule type" value="Genomic_DNA"/>
</dbReference>
<dbReference type="eggNOG" id="ENOG50330B6">
    <property type="taxonomic scope" value="Bacteria"/>
</dbReference>
<dbReference type="PROSITE" id="PS51257">
    <property type="entry name" value="PROKAR_LIPOPROTEIN"/>
    <property type="match status" value="1"/>
</dbReference>
<keyword evidence="1" id="KW-0175">Coiled coil</keyword>